<dbReference type="InterPro" id="IPR036366">
    <property type="entry name" value="PGBDSf"/>
</dbReference>
<reference evidence="3 4" key="1">
    <citation type="submission" date="2018-10" db="EMBL/GenBank/DDBJ databases">
        <title>Genomic Encyclopedia of Archaeal and Bacterial Type Strains, Phase II (KMG-II): from individual species to whole genera.</title>
        <authorList>
            <person name="Goeker M."/>
        </authorList>
    </citation>
    <scope>NUCLEOTIDE SEQUENCE [LARGE SCALE GENOMIC DNA]</scope>
    <source>
        <strain evidence="3 4">RP-AC37</strain>
    </source>
</reference>
<comment type="caution">
    <text evidence="3">The sequence shown here is derived from an EMBL/GenBank/DDBJ whole genome shotgun (WGS) entry which is preliminary data.</text>
</comment>
<dbReference type="Gene3D" id="1.10.101.10">
    <property type="entry name" value="PGBD-like superfamily/PGBD"/>
    <property type="match status" value="1"/>
</dbReference>
<dbReference type="SUPFAM" id="SSF51445">
    <property type="entry name" value="(Trans)glycosidases"/>
    <property type="match status" value="1"/>
</dbReference>
<dbReference type="InterPro" id="IPR002477">
    <property type="entry name" value="Peptidoglycan-bd-like"/>
</dbReference>
<dbReference type="EMBL" id="RBWV01000016">
    <property type="protein sequence ID" value="RKS68493.1"/>
    <property type="molecule type" value="Genomic_DNA"/>
</dbReference>
<gene>
    <name evidence="3" type="ORF">CLV35_3620</name>
</gene>
<accession>A0A420XKE1</accession>
<protein>
    <submittedName>
        <fullName evidence="3">Putative peptidoglycan binding protein</fullName>
    </submittedName>
</protein>
<evidence type="ECO:0000259" key="2">
    <source>
        <dbReference type="Pfam" id="PF01471"/>
    </source>
</evidence>
<feature type="domain" description="Peptidoglycan binding-like" evidence="2">
    <location>
        <begin position="276"/>
        <end position="312"/>
    </location>
</feature>
<dbReference type="InterPro" id="IPR017853">
    <property type="entry name" value="GH"/>
</dbReference>
<evidence type="ECO:0000256" key="1">
    <source>
        <dbReference type="SAM" id="SignalP"/>
    </source>
</evidence>
<keyword evidence="4" id="KW-1185">Reference proteome</keyword>
<proteinExistence type="predicted"/>
<dbReference type="RefSeq" id="WP_231122013.1">
    <property type="nucleotide sequence ID" value="NZ_RBWV01000016.1"/>
</dbReference>
<dbReference type="InterPro" id="IPR036365">
    <property type="entry name" value="PGBD-like_sf"/>
</dbReference>
<dbReference type="AlphaFoldDB" id="A0A420XKE1"/>
<dbReference type="Pfam" id="PF01471">
    <property type="entry name" value="PG_binding_1"/>
    <property type="match status" value="1"/>
</dbReference>
<dbReference type="SUPFAM" id="SSF47090">
    <property type="entry name" value="PGBD-like"/>
    <property type="match status" value="1"/>
</dbReference>
<feature type="signal peptide" evidence="1">
    <location>
        <begin position="1"/>
        <end position="25"/>
    </location>
</feature>
<evidence type="ECO:0000313" key="4">
    <source>
        <dbReference type="Proteomes" id="UP000281955"/>
    </source>
</evidence>
<name>A0A420XKE1_9ACTN</name>
<dbReference type="Gene3D" id="3.20.20.80">
    <property type="entry name" value="Glycosidases"/>
    <property type="match status" value="1"/>
</dbReference>
<dbReference type="Proteomes" id="UP000281955">
    <property type="component" value="Unassembled WGS sequence"/>
</dbReference>
<feature type="chain" id="PRO_5019047866" evidence="1">
    <location>
        <begin position="26"/>
        <end position="326"/>
    </location>
</feature>
<keyword evidence="1" id="KW-0732">Signal</keyword>
<sequence length="326" mass="33859">MPRRLGLLLLAVLALLPLHAAGAQAATGDGGDVSWPQCPHAPGYGLPMPGAGAGFVVVGLTQGRPYAPNPCLDTQLAHVARTGARLGAYTFAAMPTAAQLRATGATGPYDSSTRAGRLSNAGYAQGLWSAGVLAAHGIDVPMVWLDVEHRRDQPWTKVPADNVAVITGSVRALQDRGLGVGFYSYLSGWREITGGLRSELPVWATAGRRGRSAALAMCTEASFSGGPVVLAQWYDSVRDSDLVCPGAAPAARALPLLRRGSHGPAVVELRTRLGLPPAEQFSRATALAVRAFQRAHGLAVDGVVGPQTWGALRGGPAPDQWFGRGA</sequence>
<evidence type="ECO:0000313" key="3">
    <source>
        <dbReference type="EMBL" id="RKS68493.1"/>
    </source>
</evidence>
<organism evidence="3 4">
    <name type="scientific">Motilibacter peucedani</name>
    <dbReference type="NCBI Taxonomy" id="598650"/>
    <lineage>
        <taxon>Bacteria</taxon>
        <taxon>Bacillati</taxon>
        <taxon>Actinomycetota</taxon>
        <taxon>Actinomycetes</taxon>
        <taxon>Motilibacterales</taxon>
        <taxon>Motilibacteraceae</taxon>
        <taxon>Motilibacter</taxon>
    </lineage>
</organism>
<dbReference type="InParanoid" id="A0A420XKE1"/>